<reference evidence="3" key="1">
    <citation type="submission" date="2017-02" db="EMBL/GenBank/DDBJ databases">
        <authorList>
            <person name="Varghese N."/>
            <person name="Submissions S."/>
        </authorList>
    </citation>
    <scope>NUCLEOTIDE SEQUENCE [LARGE SCALE GENOMIC DNA]</scope>
    <source>
        <strain evidence="3">DSM 23966</strain>
    </source>
</reference>
<evidence type="ECO:0000313" key="3">
    <source>
        <dbReference type="Proteomes" id="UP000190042"/>
    </source>
</evidence>
<dbReference type="EMBL" id="FUYJ01000006">
    <property type="protein sequence ID" value="SKB02720.1"/>
    <property type="molecule type" value="Genomic_DNA"/>
</dbReference>
<proteinExistence type="predicted"/>
<feature type="transmembrane region" description="Helical" evidence="1">
    <location>
        <begin position="54"/>
        <end position="75"/>
    </location>
</feature>
<evidence type="ECO:0000313" key="2">
    <source>
        <dbReference type="EMBL" id="SKB02720.1"/>
    </source>
</evidence>
<keyword evidence="3" id="KW-1185">Reference proteome</keyword>
<feature type="transmembrane region" description="Helical" evidence="1">
    <location>
        <begin position="82"/>
        <end position="104"/>
    </location>
</feature>
<protein>
    <submittedName>
        <fullName evidence="2">Uncharacterized protein</fullName>
    </submittedName>
</protein>
<dbReference type="AlphaFoldDB" id="A0A1T4YLY8"/>
<feature type="transmembrane region" description="Helical" evidence="1">
    <location>
        <begin position="116"/>
        <end position="135"/>
    </location>
</feature>
<name>A0A1T4YLY8_9BACL</name>
<accession>A0A1T4YLY8</accession>
<evidence type="ECO:0000256" key="1">
    <source>
        <dbReference type="SAM" id="Phobius"/>
    </source>
</evidence>
<feature type="transmembrane region" description="Helical" evidence="1">
    <location>
        <begin position="7"/>
        <end position="34"/>
    </location>
</feature>
<keyword evidence="1" id="KW-1133">Transmembrane helix</keyword>
<dbReference type="Proteomes" id="UP000190042">
    <property type="component" value="Unassembled WGS sequence"/>
</dbReference>
<gene>
    <name evidence="2" type="ORF">SAMN04244570_3060</name>
</gene>
<dbReference type="RefSeq" id="WP_245799522.1">
    <property type="nucleotide sequence ID" value="NZ_FUYJ01000006.1"/>
</dbReference>
<keyword evidence="1" id="KW-0472">Membrane</keyword>
<sequence length="139" mass="15511">MRQFGKLIIIGTIAGIALALFLKVIQILIGNQAYVLLFNFDYVPVIQDWEPQLLVGYLFHFITCIVSAVALFYLLRIIQREYLIAPYVLVYTVGGGILFSLTGLSEQPPAITDGAAWFYWTAAHAVFGLIVGGLIKNWK</sequence>
<organism evidence="2 3">
    <name type="scientific">Sporosarcina newyorkensis</name>
    <dbReference type="NCBI Taxonomy" id="759851"/>
    <lineage>
        <taxon>Bacteria</taxon>
        <taxon>Bacillati</taxon>
        <taxon>Bacillota</taxon>
        <taxon>Bacilli</taxon>
        <taxon>Bacillales</taxon>
        <taxon>Caryophanaceae</taxon>
        <taxon>Sporosarcina</taxon>
    </lineage>
</organism>
<keyword evidence="1" id="KW-0812">Transmembrane</keyword>